<sequence length="86" mass="9523">MRRNAIETELKRLKESAKYSGQMQFELTKQWRSVNLLLGLQATVLAAISGAAALISFDYLDLLFGSPVPPTLTLENSCWLGSPVPR</sequence>
<name>A0A7T1T5H8_9ACTN</name>
<reference evidence="3" key="1">
    <citation type="submission" date="2020-02" db="EMBL/GenBank/DDBJ databases">
        <title>Streptomyces sp. ASO4wet.</title>
        <authorList>
            <person name="Risdian C."/>
            <person name="Landwehr W."/>
            <person name="Schupp P."/>
            <person name="Wink J."/>
        </authorList>
    </citation>
    <scope>NUCLEOTIDE SEQUENCE [LARGE SCALE GENOMIC DNA]</scope>
    <source>
        <strain evidence="3">ASO4wet</strain>
    </source>
</reference>
<dbReference type="Proteomes" id="UP000595046">
    <property type="component" value="Chromosome"/>
</dbReference>
<evidence type="ECO:0000256" key="1">
    <source>
        <dbReference type="SAM" id="Phobius"/>
    </source>
</evidence>
<dbReference type="RefSeq" id="WP_197350582.1">
    <property type="nucleotide sequence ID" value="NZ_CP048882.1"/>
</dbReference>
<feature type="transmembrane region" description="Helical" evidence="1">
    <location>
        <begin position="36"/>
        <end position="57"/>
    </location>
</feature>
<organism evidence="2 3">
    <name type="scientific">Streptomyces bathyalis</name>
    <dbReference type="NCBI Taxonomy" id="2710756"/>
    <lineage>
        <taxon>Bacteria</taxon>
        <taxon>Bacillati</taxon>
        <taxon>Actinomycetota</taxon>
        <taxon>Actinomycetes</taxon>
        <taxon>Kitasatosporales</taxon>
        <taxon>Streptomycetaceae</taxon>
        <taxon>Streptomyces</taxon>
    </lineage>
</organism>
<evidence type="ECO:0000313" key="2">
    <source>
        <dbReference type="EMBL" id="QPP06764.1"/>
    </source>
</evidence>
<keyword evidence="1" id="KW-0812">Transmembrane</keyword>
<gene>
    <name evidence="2" type="ORF">G4Z16_10580</name>
</gene>
<accession>A0A7T1T5H8</accession>
<keyword evidence="3" id="KW-1185">Reference proteome</keyword>
<dbReference type="KEGG" id="sbat:G4Z16_10580"/>
<keyword evidence="1" id="KW-0472">Membrane</keyword>
<protein>
    <submittedName>
        <fullName evidence="2">Uncharacterized protein</fullName>
    </submittedName>
</protein>
<dbReference type="AlphaFoldDB" id="A0A7T1T5H8"/>
<evidence type="ECO:0000313" key="3">
    <source>
        <dbReference type="Proteomes" id="UP000595046"/>
    </source>
</evidence>
<keyword evidence="1" id="KW-1133">Transmembrane helix</keyword>
<proteinExistence type="predicted"/>
<dbReference type="EMBL" id="CP048882">
    <property type="protein sequence ID" value="QPP06764.1"/>
    <property type="molecule type" value="Genomic_DNA"/>
</dbReference>